<feature type="transmembrane region" description="Helical" evidence="5">
    <location>
        <begin position="68"/>
        <end position="89"/>
    </location>
</feature>
<evidence type="ECO:0000256" key="1">
    <source>
        <dbReference type="ARBA" id="ARBA00004141"/>
    </source>
</evidence>
<keyword evidence="3 5" id="KW-1133">Transmembrane helix</keyword>
<evidence type="ECO:0000256" key="2">
    <source>
        <dbReference type="ARBA" id="ARBA00022692"/>
    </source>
</evidence>
<evidence type="ECO:0000313" key="6">
    <source>
        <dbReference type="EMBL" id="CAB4692666.1"/>
    </source>
</evidence>
<keyword evidence="4 5" id="KW-0472">Membrane</keyword>
<accession>A0A6J6P1K9</accession>
<feature type="transmembrane region" description="Helical" evidence="5">
    <location>
        <begin position="101"/>
        <end position="124"/>
    </location>
</feature>
<dbReference type="Pfam" id="PF03741">
    <property type="entry name" value="TerC"/>
    <property type="match status" value="1"/>
</dbReference>
<feature type="transmembrane region" description="Helical" evidence="5">
    <location>
        <begin position="269"/>
        <end position="290"/>
    </location>
</feature>
<dbReference type="GO" id="GO:0016020">
    <property type="term" value="C:membrane"/>
    <property type="evidence" value="ECO:0007669"/>
    <property type="project" value="UniProtKB-SubCell"/>
</dbReference>
<proteinExistence type="predicted"/>
<feature type="transmembrane region" description="Helical" evidence="5">
    <location>
        <begin position="168"/>
        <end position="195"/>
    </location>
</feature>
<feature type="transmembrane region" description="Helical" evidence="5">
    <location>
        <begin position="37"/>
        <end position="56"/>
    </location>
</feature>
<evidence type="ECO:0000256" key="3">
    <source>
        <dbReference type="ARBA" id="ARBA00022989"/>
    </source>
</evidence>
<evidence type="ECO:0000256" key="5">
    <source>
        <dbReference type="SAM" id="Phobius"/>
    </source>
</evidence>
<dbReference type="PANTHER" id="PTHR30238:SF0">
    <property type="entry name" value="THYLAKOID MEMBRANE PROTEIN TERC, CHLOROPLASTIC"/>
    <property type="match status" value="1"/>
</dbReference>
<evidence type="ECO:0000256" key="4">
    <source>
        <dbReference type="ARBA" id="ARBA00023136"/>
    </source>
</evidence>
<sequence length="295" mass="33163">MSLGVWEITIVALLLVLSFDFAMAFRQRNTETSLGTATRWTIFYIALAVIFGISLGHWADAQAQKEFFAGWLTEYSLSFDNLFVFVLILARLKVAKEKEQLVLLFGIAASLLMRGGFIALGSVIVSKFSWVFFFFGAFLIYTAYTLIKESEEEEWEEGRFISYLRRKGASTFTLALVAIAMTDVLFAFDSIPAIFGLTKDPYIIVTANIFALMGLRQLYFLIGGLMKKLVYLTEGLSAILAFIGIKLLIEALHSQHWDHIGSFKIPHISLQVSLGFIIVTLTFTAILSLLKTRKE</sequence>
<feature type="transmembrane region" description="Helical" evidence="5">
    <location>
        <begin position="201"/>
        <end position="222"/>
    </location>
</feature>
<comment type="subcellular location">
    <subcellularLocation>
        <location evidence="1">Membrane</location>
        <topology evidence="1">Multi-pass membrane protein</topology>
    </subcellularLocation>
</comment>
<dbReference type="EMBL" id="CAEZXV010000005">
    <property type="protein sequence ID" value="CAB4692666.1"/>
    <property type="molecule type" value="Genomic_DNA"/>
</dbReference>
<dbReference type="PANTHER" id="PTHR30238">
    <property type="entry name" value="MEMBRANE BOUND PREDICTED REDOX MODULATOR"/>
    <property type="match status" value="1"/>
</dbReference>
<feature type="transmembrane region" description="Helical" evidence="5">
    <location>
        <begin position="6"/>
        <end position="25"/>
    </location>
</feature>
<name>A0A6J6P1K9_9ZZZZ</name>
<gene>
    <name evidence="6" type="ORF">UFOPK2598_00144</name>
</gene>
<dbReference type="InterPro" id="IPR005496">
    <property type="entry name" value="Integral_membrane_TerC"/>
</dbReference>
<feature type="transmembrane region" description="Helical" evidence="5">
    <location>
        <begin position="130"/>
        <end position="147"/>
    </location>
</feature>
<dbReference type="AlphaFoldDB" id="A0A6J6P1K9"/>
<protein>
    <submittedName>
        <fullName evidence="6">Unannotated protein</fullName>
    </submittedName>
</protein>
<reference evidence="6" key="1">
    <citation type="submission" date="2020-05" db="EMBL/GenBank/DDBJ databases">
        <authorList>
            <person name="Chiriac C."/>
            <person name="Salcher M."/>
            <person name="Ghai R."/>
            <person name="Kavagutti S V."/>
        </authorList>
    </citation>
    <scope>NUCLEOTIDE SEQUENCE</scope>
</reference>
<feature type="transmembrane region" description="Helical" evidence="5">
    <location>
        <begin position="229"/>
        <end position="249"/>
    </location>
</feature>
<organism evidence="6">
    <name type="scientific">freshwater metagenome</name>
    <dbReference type="NCBI Taxonomy" id="449393"/>
    <lineage>
        <taxon>unclassified sequences</taxon>
        <taxon>metagenomes</taxon>
        <taxon>ecological metagenomes</taxon>
    </lineage>
</organism>
<keyword evidence="2 5" id="KW-0812">Transmembrane</keyword>